<dbReference type="SMART" id="SM00504">
    <property type="entry name" value="Ubox"/>
    <property type="match status" value="2"/>
</dbReference>
<evidence type="ECO:0000256" key="7">
    <source>
        <dbReference type="ARBA" id="ARBA00023157"/>
    </source>
</evidence>
<protein>
    <recommendedName>
        <fullName evidence="20">RING-type E3 ubiquitin transferase</fullName>
    </recommendedName>
</protein>
<evidence type="ECO:0000259" key="17">
    <source>
        <dbReference type="PROSITE" id="PS50287"/>
    </source>
</evidence>
<dbReference type="GO" id="GO:0008270">
    <property type="term" value="F:zinc ion binding"/>
    <property type="evidence" value="ECO:0007669"/>
    <property type="project" value="UniProtKB-KW"/>
</dbReference>
<dbReference type="PRINTS" id="PR00722">
    <property type="entry name" value="CHYMOTRYPSIN"/>
</dbReference>
<dbReference type="PROSITE" id="PS50089">
    <property type="entry name" value="ZF_RING_2"/>
    <property type="match status" value="2"/>
</dbReference>
<dbReference type="SMART" id="SM00184">
    <property type="entry name" value="RING"/>
    <property type="match status" value="2"/>
</dbReference>
<dbReference type="Pfam" id="PF15494">
    <property type="entry name" value="SRCR_2"/>
    <property type="match status" value="1"/>
</dbReference>
<dbReference type="InterPro" id="IPR017907">
    <property type="entry name" value="Znf_RING_CS"/>
</dbReference>
<dbReference type="Pfam" id="PF13765">
    <property type="entry name" value="PRY"/>
    <property type="match status" value="1"/>
</dbReference>
<keyword evidence="4 11" id="KW-0378">Hydrolase</keyword>
<feature type="coiled-coil region" evidence="12">
    <location>
        <begin position="357"/>
        <end position="438"/>
    </location>
</feature>
<dbReference type="Proteomes" id="UP001187343">
    <property type="component" value="Unassembled WGS sequence"/>
</dbReference>
<dbReference type="PROSITE" id="PS50287">
    <property type="entry name" value="SRCR_2"/>
    <property type="match status" value="1"/>
</dbReference>
<dbReference type="PROSITE" id="PS00134">
    <property type="entry name" value="TRYPSIN_HIS"/>
    <property type="match status" value="1"/>
</dbReference>
<dbReference type="InterPro" id="IPR033116">
    <property type="entry name" value="TRYPSIN_SER"/>
</dbReference>
<dbReference type="InterPro" id="IPR000315">
    <property type="entry name" value="Znf_B-box"/>
</dbReference>
<evidence type="ECO:0000313" key="18">
    <source>
        <dbReference type="EMBL" id="KAK2881185.1"/>
    </source>
</evidence>
<dbReference type="InterPro" id="IPR051051">
    <property type="entry name" value="E3_ubiq-ligase_TRIM/RNF"/>
</dbReference>
<evidence type="ECO:0000256" key="2">
    <source>
        <dbReference type="ARBA" id="ARBA00022723"/>
    </source>
</evidence>
<dbReference type="SMART" id="SM00202">
    <property type="entry name" value="SR"/>
    <property type="match status" value="1"/>
</dbReference>
<dbReference type="InterPro" id="IPR018114">
    <property type="entry name" value="TRYPSIN_HIS"/>
</dbReference>
<gene>
    <name evidence="18" type="ORF">Q8A67_018453</name>
</gene>
<accession>A0AA88PCS4</accession>
<dbReference type="GO" id="GO:0006508">
    <property type="term" value="P:proteolysis"/>
    <property type="evidence" value="ECO:0007669"/>
    <property type="project" value="UniProtKB-KW"/>
</dbReference>
<keyword evidence="3 9" id="KW-0863">Zinc-finger</keyword>
<proteinExistence type="predicted"/>
<name>A0AA88PCS4_9TELE</name>
<dbReference type="InterPro" id="IPR013083">
    <property type="entry name" value="Znf_RING/FYVE/PHD"/>
</dbReference>
<keyword evidence="2" id="KW-0479">Metal-binding</keyword>
<feature type="domain" description="B box-type" evidence="15">
    <location>
        <begin position="1083"/>
        <end position="1123"/>
    </location>
</feature>
<dbReference type="Gene3D" id="3.30.160.60">
    <property type="entry name" value="Classic Zinc Finger"/>
    <property type="match status" value="3"/>
</dbReference>
<organism evidence="18 19">
    <name type="scientific">Cirrhinus molitorella</name>
    <name type="common">mud carp</name>
    <dbReference type="NCBI Taxonomy" id="172907"/>
    <lineage>
        <taxon>Eukaryota</taxon>
        <taxon>Metazoa</taxon>
        <taxon>Chordata</taxon>
        <taxon>Craniata</taxon>
        <taxon>Vertebrata</taxon>
        <taxon>Euteleostomi</taxon>
        <taxon>Actinopterygii</taxon>
        <taxon>Neopterygii</taxon>
        <taxon>Teleostei</taxon>
        <taxon>Ostariophysi</taxon>
        <taxon>Cypriniformes</taxon>
        <taxon>Cyprinidae</taxon>
        <taxon>Labeoninae</taxon>
        <taxon>Labeonini</taxon>
        <taxon>Cirrhinus</taxon>
    </lineage>
</organism>
<evidence type="ECO:0000256" key="13">
    <source>
        <dbReference type="SAM" id="MobiDB-lite"/>
    </source>
</evidence>
<dbReference type="SMART" id="SM00336">
    <property type="entry name" value="BBOX"/>
    <property type="match status" value="6"/>
</dbReference>
<keyword evidence="8" id="KW-0325">Glycoprotein</keyword>
<keyword evidence="7" id="KW-1015">Disulfide bond</keyword>
<keyword evidence="19" id="KW-1185">Reference proteome</keyword>
<feature type="region of interest" description="Disordered" evidence="13">
    <location>
        <begin position="1285"/>
        <end position="1314"/>
    </location>
</feature>
<dbReference type="FunFam" id="3.30.40.10:FF:000438">
    <property type="entry name" value="Bloodthirsty-related gene family, member 25"/>
    <property type="match status" value="1"/>
</dbReference>
<dbReference type="Pfam" id="PF25600">
    <property type="entry name" value="TRIM_CC"/>
    <property type="match status" value="4"/>
</dbReference>
<evidence type="ECO:0000259" key="16">
    <source>
        <dbReference type="PROSITE" id="PS50240"/>
    </source>
</evidence>
<dbReference type="PROSITE" id="PS00135">
    <property type="entry name" value="TRYPSIN_SER"/>
    <property type="match status" value="1"/>
</dbReference>
<dbReference type="InterPro" id="IPR043504">
    <property type="entry name" value="Peptidase_S1_PA_chymotrypsin"/>
</dbReference>
<dbReference type="PANTHER" id="PTHR25465">
    <property type="entry name" value="B-BOX DOMAIN CONTAINING"/>
    <property type="match status" value="1"/>
</dbReference>
<dbReference type="SUPFAM" id="SSF57850">
    <property type="entry name" value="RING/U-box"/>
    <property type="match status" value="2"/>
</dbReference>
<dbReference type="GO" id="GO:0016567">
    <property type="term" value="P:protein ubiquitination"/>
    <property type="evidence" value="ECO:0007669"/>
    <property type="project" value="InterPro"/>
</dbReference>
<dbReference type="Pfam" id="PF00089">
    <property type="entry name" value="Trypsin"/>
    <property type="match status" value="1"/>
</dbReference>
<evidence type="ECO:0000256" key="4">
    <source>
        <dbReference type="ARBA" id="ARBA00022801"/>
    </source>
</evidence>
<dbReference type="PROSITE" id="PS00518">
    <property type="entry name" value="ZF_RING_1"/>
    <property type="match status" value="2"/>
</dbReference>
<feature type="domain" description="B box-type" evidence="15">
    <location>
        <begin position="760"/>
        <end position="800"/>
    </location>
</feature>
<feature type="domain" description="RING-type" evidence="14">
    <location>
        <begin position="1321"/>
        <end position="1361"/>
    </location>
</feature>
<comment type="caution">
    <text evidence="10">Lacks conserved residue(s) required for the propagation of feature annotation.</text>
</comment>
<feature type="compositionally biased region" description="Basic residues" evidence="13">
    <location>
        <begin position="188"/>
        <end position="200"/>
    </location>
</feature>
<evidence type="ECO:0000256" key="5">
    <source>
        <dbReference type="ARBA" id="ARBA00022825"/>
    </source>
</evidence>
<feature type="domain" description="SRCR" evidence="17">
    <location>
        <begin position="1754"/>
        <end position="1804"/>
    </location>
</feature>
<evidence type="ECO:0000256" key="6">
    <source>
        <dbReference type="ARBA" id="ARBA00022833"/>
    </source>
</evidence>
<feature type="coiled-coil region" evidence="12">
    <location>
        <begin position="869"/>
        <end position="907"/>
    </location>
</feature>
<dbReference type="InterPro" id="IPR058030">
    <property type="entry name" value="TRIM8/14/16/25/29/45/65_CC"/>
</dbReference>
<dbReference type="Gene3D" id="3.30.40.10">
    <property type="entry name" value="Zinc/RING finger domain, C3HC4 (zinc finger)"/>
    <property type="match status" value="2"/>
</dbReference>
<evidence type="ECO:0000256" key="9">
    <source>
        <dbReference type="PROSITE-ProRule" id="PRU00024"/>
    </source>
</evidence>
<dbReference type="InterPro" id="IPR027370">
    <property type="entry name" value="Znf-RING_euk"/>
</dbReference>
<evidence type="ECO:0000256" key="12">
    <source>
        <dbReference type="SAM" id="Coils"/>
    </source>
</evidence>
<dbReference type="Gene3D" id="2.60.120.920">
    <property type="match status" value="1"/>
</dbReference>
<evidence type="ECO:0000313" key="19">
    <source>
        <dbReference type="Proteomes" id="UP001187343"/>
    </source>
</evidence>
<feature type="region of interest" description="Disordered" evidence="13">
    <location>
        <begin position="604"/>
        <end position="629"/>
    </location>
</feature>
<comment type="caution">
    <text evidence="18">The sequence shown here is derived from an EMBL/GenBank/DDBJ whole genome shotgun (WGS) entry which is preliminary data.</text>
</comment>
<feature type="compositionally biased region" description="Low complexity" evidence="13">
    <location>
        <begin position="31"/>
        <end position="83"/>
    </location>
</feature>
<evidence type="ECO:0000256" key="1">
    <source>
        <dbReference type="ARBA" id="ARBA00022670"/>
    </source>
</evidence>
<dbReference type="Pfam" id="PF00643">
    <property type="entry name" value="zf-B_box"/>
    <property type="match status" value="3"/>
</dbReference>
<sequence length="2109" mass="236407">MRGLDHLTFGGFVEFLERPPVKGAASPPMSAEDAAAPPVAADEAAAPPVAADKAAAPLVASEDAAAPPVAADEAAAPPVAADKAAAPLVASEDAAAPPVAADEAAAPPVAADKAAAPLVASEDAAAPPVAADEATAPPVVANEATAPPVAADKAAAPLVASEDAAAPPVAADEVAVLPEVADNAAVPHSRRRRRRRRKKTSSIPLGPEAVPELPRLLALPAPPKLLALPAPPKLLALPAPPKLLALPAPPKLLSLPAPPRLLSLPAPPRLLSLPAPPRLLSLPAPPRLLSLPAPPRLLSLMAPPKFPALIPAPPWLSVLLEPSWNHNTVAVEEEIAERKPHLRKMQTDVQQMIQDRMKKVKDIKHLAKLKKETLEKEKADISELFTYLNHSIERCQSELLEMMEQKTKAAMKQAKALIKELEQEITELKRRDTELKQLSHTEDHLHLLQIYPSLIRPPHTSSCSEISISDTQMSVETLRTALTQLKETLDEKLSKTVLKRMQKHAVDVTLDPDTAYPKLILSDDGKQPHLRKMQPDLQQMIQDRMKRIKDIKNLAKLQKIYPSLVRPPHTSSCTEISISDTQMSVETLRTALTQLQETLDEKLSKTALQKPTEVKRRSLDEPPLSLSSSSGPLAEELKCSICLDLFTDPVSTPCGHNFCKRCLNQCWENSQTYKCPGCRETFGKRPDLKINTALRQVVQLIKDRSGQSKPEVLCDICDDIKMKALKMCLVCQSSYCETHLKPHYRVEKLKRHKLIDPENPGNYICETHGKPLELFCRDDQTCVCLLCGMKDHKNHNTVAVEEESGERKPHLKKMQTDVRQMIEDKMKRMQDIRHLKEVKNESSEKEKAESIELFTFLMRSIERCQFEMLEMMEQKQKAAEKQADELINDLEQEITELKRRDTELEQLSHTEDHLHLLQIYPSLIRPQATSSRTEISISDTQMSVETLRKALIQLQETLDEKLNNTVQKIMQHADSSVSDTESVHKTMQQYEEDLTLNPDTAVPVVSSVQKTMQQYAALRQVVQLCELCETKSEVLCDICDDKKMKALKMCLICQSSYCQNHLEPHYRVEKLKKHKLIDPVENLETYVCQKHDKPLELFCRDDQTCVCLLCAVTNHRNHNTVAVEEESGERKPQLLKMQSDVQQMIQDKTKRIHDIKHSAELNKKTSEKEKAESIELFTDLMRSIERCQSELLEMMEKNQKAAEKQAEELIKNLEQEITELKRRDTELEQLSHTEDHLHLLQIYPSLIRTQATSSCTEISISSTHVSVVPLIRSLTQLQDTLDEKISKSVSPQETDAKRTSQDKPPISLSSSSGPLSEELQCSICLDVFTDPVSTPCGHNFCKSCLNQCWNNSQIYNCPFCKETFCKRPDLKINTTLRQVVQLFKEKSGQSKSEVLCDICDDIKMKALKMCLVCQSSFCQTHLEPHYRVTKLKKHKLIDPVENPEDYICQKHEKLLELFCRDDQTCVCLLCAVTNHRNHNTVAVEEESGEKRAQLMKMETDVQQMIQDRMKKIQDIRHSAQVKKESSEKEKAESIELFADLVGSIEKCQSELLEMMEQKQKAAEKQAEELIKNLEQEITELKRTDTELEQLSHIEDHLHLLQIYPSLTRPPHTSSCSEISISDTQLSVETLRKALTQLQETLDEKLSKTGNKFCGTLDTLLAQVKVVLRSLYPISDRVKIQSCILLSGQTAAGVQHLCCDGGELMRESPSSCRQQSPGSKQTKHVKILLRPNSSHSPASLGDTKDTSFCNVTEDISVTDPRKVFYRISAENSLLEIQLDKLQTWLPVCYERWNSSLGTLVCRQLGYLRLSKHKGVNLTDIGPNYTDGFVQITSEHKSNLESLWRFRGSCSTGKVIALKCFECGTRAKLPRIVGGVEATLGRWPWQVSLYYSNRHICGGSIITNQWIVTAAHCVHNYRLPQVSSWVVYAGIVTSNSAKLAQYQGLAVERIIYNKNYNHRTHDNDIALVKLRAPLNFSDTIRPVCLPQYDHDLPGGTQCWISGWGYTQPDDVQIPEVLKEAPVPLISTKKCNSSCMYNGEITPRMLCAGYTEGKVDACQGDSGGPLVCQDESVWRLVGVVSWGTGCAEPNHPGVYTKVAEFLVWIYEILESY</sequence>
<dbReference type="CDD" id="cd00190">
    <property type="entry name" value="Tryp_SPc"/>
    <property type="match status" value="1"/>
</dbReference>
<evidence type="ECO:0000256" key="11">
    <source>
        <dbReference type="RuleBase" id="RU363034"/>
    </source>
</evidence>
<keyword evidence="6" id="KW-0862">Zinc</keyword>
<evidence type="ECO:0000259" key="15">
    <source>
        <dbReference type="PROSITE" id="PS50119"/>
    </source>
</evidence>
<dbReference type="SMART" id="SM00020">
    <property type="entry name" value="Tryp_SPc"/>
    <property type="match status" value="1"/>
</dbReference>
<dbReference type="InterPro" id="IPR043136">
    <property type="entry name" value="B30.2/SPRY_sf"/>
</dbReference>
<evidence type="ECO:0000256" key="10">
    <source>
        <dbReference type="PROSITE-ProRule" id="PRU00196"/>
    </source>
</evidence>
<feature type="region of interest" description="Disordered" evidence="13">
    <location>
        <begin position="184"/>
        <end position="207"/>
    </location>
</feature>
<feature type="domain" description="B box-type" evidence="15">
    <location>
        <begin position="1443"/>
        <end position="1483"/>
    </location>
</feature>
<dbReference type="Gene3D" id="3.10.250.10">
    <property type="entry name" value="SRCR-like domain"/>
    <property type="match status" value="1"/>
</dbReference>
<dbReference type="SUPFAM" id="SSF50494">
    <property type="entry name" value="Trypsin-like serine proteases"/>
    <property type="match status" value="1"/>
</dbReference>
<dbReference type="GO" id="GO:0004252">
    <property type="term" value="F:serine-type endopeptidase activity"/>
    <property type="evidence" value="ECO:0007669"/>
    <property type="project" value="InterPro"/>
</dbReference>
<feature type="region of interest" description="Disordered" evidence="13">
    <location>
        <begin position="21"/>
        <end position="83"/>
    </location>
</feature>
<keyword evidence="5 11" id="KW-0720">Serine protease</keyword>
<dbReference type="InterPro" id="IPR006574">
    <property type="entry name" value="PRY"/>
</dbReference>
<evidence type="ECO:0008006" key="20">
    <source>
        <dbReference type="Google" id="ProtNLM"/>
    </source>
</evidence>
<feature type="coiled-coil region" evidence="12">
    <location>
        <begin position="1184"/>
        <end position="1230"/>
    </location>
</feature>
<dbReference type="EMBL" id="JAUYZG010000018">
    <property type="protein sequence ID" value="KAK2881185.1"/>
    <property type="molecule type" value="Genomic_DNA"/>
</dbReference>
<dbReference type="PANTHER" id="PTHR25465:SF32">
    <property type="entry name" value="BLOODTHIRSTY-RELATED GENE FAMILY, MEMBER 16 ISOFORM X1-RELATED"/>
    <property type="match status" value="1"/>
</dbReference>
<dbReference type="InterPro" id="IPR001190">
    <property type="entry name" value="SRCR"/>
</dbReference>
<dbReference type="InterPro" id="IPR009003">
    <property type="entry name" value="Peptidase_S1_PA"/>
</dbReference>
<evidence type="ECO:0000259" key="14">
    <source>
        <dbReference type="PROSITE" id="PS50089"/>
    </source>
</evidence>
<dbReference type="InterPro" id="IPR001314">
    <property type="entry name" value="Peptidase_S1A"/>
</dbReference>
<dbReference type="CDD" id="cd19769">
    <property type="entry name" value="Bbox2_TRIM16-like"/>
    <property type="match status" value="3"/>
</dbReference>
<dbReference type="Gene3D" id="4.10.830.40">
    <property type="match status" value="3"/>
</dbReference>
<evidence type="ECO:0000256" key="3">
    <source>
        <dbReference type="ARBA" id="ARBA00022771"/>
    </source>
</evidence>
<dbReference type="InterPro" id="IPR003879">
    <property type="entry name" value="Butyrophylin_SPRY"/>
</dbReference>
<dbReference type="PRINTS" id="PR01407">
    <property type="entry name" value="BUTYPHLNCDUF"/>
</dbReference>
<feature type="compositionally biased region" description="Low complexity" evidence="13">
    <location>
        <begin position="1304"/>
        <end position="1314"/>
    </location>
</feature>
<dbReference type="InterPro" id="IPR036772">
    <property type="entry name" value="SRCR-like_dom_sf"/>
</dbReference>
<feature type="coiled-coil region" evidence="12">
    <location>
        <begin position="1620"/>
        <end position="1647"/>
    </location>
</feature>
<dbReference type="SUPFAM" id="SSF57845">
    <property type="entry name" value="B-box zinc-binding domain"/>
    <property type="match status" value="3"/>
</dbReference>
<dbReference type="PROSITE" id="PS50119">
    <property type="entry name" value="ZF_BBOX"/>
    <property type="match status" value="3"/>
</dbReference>
<dbReference type="InterPro" id="IPR001841">
    <property type="entry name" value="Znf_RING"/>
</dbReference>
<keyword evidence="1 11" id="KW-0645">Protease</keyword>
<dbReference type="FunFam" id="2.40.10.10:FF:000003">
    <property type="entry name" value="Transmembrane serine protease 3"/>
    <property type="match status" value="1"/>
</dbReference>
<dbReference type="PROSITE" id="PS50240">
    <property type="entry name" value="TRYPSIN_DOM"/>
    <property type="match status" value="1"/>
</dbReference>
<dbReference type="SUPFAM" id="SSF56487">
    <property type="entry name" value="SRCR-like"/>
    <property type="match status" value="1"/>
</dbReference>
<dbReference type="InterPro" id="IPR003613">
    <property type="entry name" value="Ubox_domain"/>
</dbReference>
<feature type="coiled-coil region" evidence="12">
    <location>
        <begin position="1544"/>
        <end position="1590"/>
    </location>
</feature>
<dbReference type="GO" id="GO:0004842">
    <property type="term" value="F:ubiquitin-protein transferase activity"/>
    <property type="evidence" value="ECO:0007669"/>
    <property type="project" value="InterPro"/>
</dbReference>
<evidence type="ECO:0000256" key="8">
    <source>
        <dbReference type="ARBA" id="ARBA00023180"/>
    </source>
</evidence>
<dbReference type="Pfam" id="PF13445">
    <property type="entry name" value="zf-RING_UBOX"/>
    <property type="match status" value="2"/>
</dbReference>
<feature type="domain" description="Peptidase S1" evidence="16">
    <location>
        <begin position="1870"/>
        <end position="2107"/>
    </location>
</feature>
<dbReference type="InterPro" id="IPR001254">
    <property type="entry name" value="Trypsin_dom"/>
</dbReference>
<feature type="domain" description="RING-type" evidence="14">
    <location>
        <begin position="639"/>
        <end position="679"/>
    </location>
</feature>
<dbReference type="GO" id="GO:0016020">
    <property type="term" value="C:membrane"/>
    <property type="evidence" value="ECO:0007669"/>
    <property type="project" value="InterPro"/>
</dbReference>
<keyword evidence="12" id="KW-0175">Coiled coil</keyword>
<reference evidence="18" key="1">
    <citation type="submission" date="2023-08" db="EMBL/GenBank/DDBJ databases">
        <title>Chromosome-level Genome Assembly of mud carp (Cirrhinus molitorella).</title>
        <authorList>
            <person name="Liu H."/>
        </authorList>
    </citation>
    <scope>NUCLEOTIDE SEQUENCE</scope>
    <source>
        <strain evidence="18">Prfri</strain>
        <tissue evidence="18">Muscle</tissue>
    </source>
</reference>
<dbReference type="Gene3D" id="2.40.10.10">
    <property type="entry name" value="Trypsin-like serine proteases"/>
    <property type="match status" value="2"/>
</dbReference>